<reference evidence="4 5" key="1">
    <citation type="submission" date="2016-10" db="EMBL/GenBank/DDBJ databases">
        <authorList>
            <person name="de Groot N.N."/>
        </authorList>
    </citation>
    <scope>NUCLEOTIDE SEQUENCE [LARGE SCALE GENOMIC DNA]</scope>
    <source>
        <strain evidence="4 5">CGMCC 1.6291</strain>
    </source>
</reference>
<dbReference type="PANTHER" id="PTHR37423:SF2">
    <property type="entry name" value="MEMBRANE-BOUND LYTIC MUREIN TRANSGLYCOSYLASE C"/>
    <property type="match status" value="1"/>
</dbReference>
<evidence type="ECO:0000256" key="2">
    <source>
        <dbReference type="SAM" id="SignalP"/>
    </source>
</evidence>
<dbReference type="STRING" id="406100.SAMN04488052_101923"/>
<dbReference type="SUPFAM" id="SSF53955">
    <property type="entry name" value="Lysozyme-like"/>
    <property type="match status" value="1"/>
</dbReference>
<dbReference type="OrthoDB" id="92254at2"/>
<evidence type="ECO:0000313" key="5">
    <source>
        <dbReference type="Proteomes" id="UP000199657"/>
    </source>
</evidence>
<keyword evidence="5" id="KW-1185">Reference proteome</keyword>
<dbReference type="RefSeq" id="WP_091640266.1">
    <property type="nucleotide sequence ID" value="NZ_FOEG01000001.1"/>
</dbReference>
<dbReference type="CDD" id="cd00254">
    <property type="entry name" value="LT-like"/>
    <property type="match status" value="1"/>
</dbReference>
<name>A0A1H8R0S0_9GAMM</name>
<feature type="domain" description="Transglycosylase SLT" evidence="3">
    <location>
        <begin position="100"/>
        <end position="196"/>
    </location>
</feature>
<gene>
    <name evidence="4" type="ORF">SAMN04488052_101923</name>
</gene>
<evidence type="ECO:0000256" key="1">
    <source>
        <dbReference type="ARBA" id="ARBA00007734"/>
    </source>
</evidence>
<comment type="similarity">
    <text evidence="1">Belongs to the transglycosylase Slt family.</text>
</comment>
<dbReference type="PANTHER" id="PTHR37423">
    <property type="entry name" value="SOLUBLE LYTIC MUREIN TRANSGLYCOSYLASE-RELATED"/>
    <property type="match status" value="1"/>
</dbReference>
<organism evidence="4 5">
    <name type="scientific">Aquisalimonas asiatica</name>
    <dbReference type="NCBI Taxonomy" id="406100"/>
    <lineage>
        <taxon>Bacteria</taxon>
        <taxon>Pseudomonadati</taxon>
        <taxon>Pseudomonadota</taxon>
        <taxon>Gammaproteobacteria</taxon>
        <taxon>Chromatiales</taxon>
        <taxon>Ectothiorhodospiraceae</taxon>
        <taxon>Aquisalimonas</taxon>
    </lineage>
</organism>
<proteinExistence type="inferred from homology"/>
<dbReference type="AlphaFoldDB" id="A0A1H8R0S0"/>
<evidence type="ECO:0000313" key="4">
    <source>
        <dbReference type="EMBL" id="SEO60140.1"/>
    </source>
</evidence>
<feature type="signal peptide" evidence="2">
    <location>
        <begin position="1"/>
        <end position="39"/>
    </location>
</feature>
<dbReference type="Pfam" id="PF01464">
    <property type="entry name" value="SLT"/>
    <property type="match status" value="1"/>
</dbReference>
<dbReference type="EMBL" id="FOEG01000001">
    <property type="protein sequence ID" value="SEO60140.1"/>
    <property type="molecule type" value="Genomic_DNA"/>
</dbReference>
<evidence type="ECO:0000259" key="3">
    <source>
        <dbReference type="Pfam" id="PF01464"/>
    </source>
</evidence>
<dbReference type="InterPro" id="IPR008258">
    <property type="entry name" value="Transglycosylase_SLT_dom_1"/>
</dbReference>
<keyword evidence="2" id="KW-0732">Signal</keyword>
<dbReference type="Gene3D" id="1.10.530.10">
    <property type="match status" value="1"/>
</dbReference>
<dbReference type="Proteomes" id="UP000199657">
    <property type="component" value="Unassembled WGS sequence"/>
</dbReference>
<protein>
    <submittedName>
        <fullName evidence="4">Transglycosylase SLT domain-containing protein</fullName>
    </submittedName>
</protein>
<dbReference type="InterPro" id="IPR023346">
    <property type="entry name" value="Lysozyme-like_dom_sf"/>
</dbReference>
<feature type="chain" id="PRO_5011640166" evidence="2">
    <location>
        <begin position="40"/>
        <end position="211"/>
    </location>
</feature>
<accession>A0A1H8R0S0</accession>
<sequence>MTWWTICSPGSGSKPRRQTGLRLGLLALALALIVQPAAAREDADRQPVEPELRERLKQAVDESESFENRYVAQVWLMDMSQRLASQVPDADQRLELLRMIHFEATRAELDPELVLAVIEVESNFNRYAISSVGARGMMQIMPFWLDEIGQDDDNLFDIQTNLRFGTTILRHYLDKENGNLTRALARYNGSLGQTWYPERVYRAMERRWYAH</sequence>